<protein>
    <submittedName>
        <fullName evidence="3">Uncharacterized protein</fullName>
    </submittedName>
</protein>
<dbReference type="AlphaFoldDB" id="A0A4U0F8G3"/>
<feature type="compositionally biased region" description="Basic and acidic residues" evidence="1">
    <location>
        <begin position="149"/>
        <end position="160"/>
    </location>
</feature>
<comment type="caution">
    <text evidence="3">The sequence shown here is derived from an EMBL/GenBank/DDBJ whole genome shotgun (WGS) entry which is preliminary data.</text>
</comment>
<dbReference type="RefSeq" id="WP_136778584.1">
    <property type="nucleotide sequence ID" value="NZ_SUPK01000007.1"/>
</dbReference>
<feature type="transmembrane region" description="Helical" evidence="2">
    <location>
        <begin position="71"/>
        <end position="88"/>
    </location>
</feature>
<sequence length="168" mass="18452">MRQGLILTGLGIAVWGAATLFFRLFGDWVLVEQGDAHFGSSLFLLEMLTLLVLIGLALVVRLRWFRERGSATRFGYIATAVGLLLYTYTMLNREAVFPSFSPGQHQAFTVWMTLGYALTLLVPAAVDRLVPDSAGRVAAEDKDEELENTDGRAASERTAEEPATPEAE</sequence>
<feature type="transmembrane region" description="Helical" evidence="2">
    <location>
        <begin position="5"/>
        <end position="26"/>
    </location>
</feature>
<keyword evidence="2" id="KW-0472">Membrane</keyword>
<keyword evidence="4" id="KW-1185">Reference proteome</keyword>
<reference evidence="3 4" key="1">
    <citation type="submission" date="2019-04" db="EMBL/GenBank/DDBJ databases">
        <title>Cohnella sp. nov., isolated from soil.</title>
        <authorList>
            <person name="Kim W."/>
        </authorList>
    </citation>
    <scope>NUCLEOTIDE SEQUENCE [LARGE SCALE GENOMIC DNA]</scope>
    <source>
        <strain evidence="3 4">CAU 1483</strain>
    </source>
</reference>
<evidence type="ECO:0000313" key="4">
    <source>
        <dbReference type="Proteomes" id="UP000309673"/>
    </source>
</evidence>
<dbReference type="EMBL" id="SUPK01000007">
    <property type="protein sequence ID" value="TJY40955.1"/>
    <property type="molecule type" value="Genomic_DNA"/>
</dbReference>
<evidence type="ECO:0000256" key="2">
    <source>
        <dbReference type="SAM" id="Phobius"/>
    </source>
</evidence>
<proteinExistence type="predicted"/>
<dbReference type="Proteomes" id="UP000309673">
    <property type="component" value="Unassembled WGS sequence"/>
</dbReference>
<evidence type="ECO:0000313" key="3">
    <source>
        <dbReference type="EMBL" id="TJY40955.1"/>
    </source>
</evidence>
<feature type="region of interest" description="Disordered" evidence="1">
    <location>
        <begin position="136"/>
        <end position="168"/>
    </location>
</feature>
<evidence type="ECO:0000256" key="1">
    <source>
        <dbReference type="SAM" id="MobiDB-lite"/>
    </source>
</evidence>
<organism evidence="3 4">
    <name type="scientific">Cohnella pontilimi</name>
    <dbReference type="NCBI Taxonomy" id="2564100"/>
    <lineage>
        <taxon>Bacteria</taxon>
        <taxon>Bacillati</taxon>
        <taxon>Bacillota</taxon>
        <taxon>Bacilli</taxon>
        <taxon>Bacillales</taxon>
        <taxon>Paenibacillaceae</taxon>
        <taxon>Cohnella</taxon>
    </lineage>
</organism>
<keyword evidence="2" id="KW-1133">Transmembrane helix</keyword>
<keyword evidence="2" id="KW-0812">Transmembrane</keyword>
<gene>
    <name evidence="3" type="ORF">E5161_14665</name>
</gene>
<accession>A0A4U0F8G3</accession>
<name>A0A4U0F8G3_9BACL</name>
<dbReference type="OrthoDB" id="2679428at2"/>
<feature type="transmembrane region" description="Helical" evidence="2">
    <location>
        <begin position="38"/>
        <end position="59"/>
    </location>
</feature>
<feature type="transmembrane region" description="Helical" evidence="2">
    <location>
        <begin position="108"/>
        <end position="126"/>
    </location>
</feature>